<dbReference type="AlphaFoldDB" id="A0A7V3KNX5"/>
<dbReference type="GO" id="GO:0055085">
    <property type="term" value="P:transmembrane transport"/>
    <property type="evidence" value="ECO:0007669"/>
    <property type="project" value="InterPro"/>
</dbReference>
<feature type="signal peptide" evidence="6">
    <location>
        <begin position="1"/>
        <end position="26"/>
    </location>
</feature>
<reference evidence="7" key="1">
    <citation type="journal article" date="2020" name="mSystems">
        <title>Genome- and Community-Level Interaction Insights into Carbon Utilization and Element Cycling Functions of Hydrothermarchaeota in Hydrothermal Sediment.</title>
        <authorList>
            <person name="Zhou Z."/>
            <person name="Liu Y."/>
            <person name="Xu W."/>
            <person name="Pan J."/>
            <person name="Luo Z.H."/>
            <person name="Li M."/>
        </authorList>
    </citation>
    <scope>NUCLEOTIDE SEQUENCE [LARGE SCALE GENOMIC DNA]</scope>
    <source>
        <strain evidence="7">SpSt-754</strain>
    </source>
</reference>
<dbReference type="InterPro" id="IPR006059">
    <property type="entry name" value="SBP"/>
</dbReference>
<keyword evidence="4 6" id="KW-0732">Signal</keyword>
<dbReference type="GO" id="GO:0030313">
    <property type="term" value="C:cell envelope"/>
    <property type="evidence" value="ECO:0007669"/>
    <property type="project" value="UniProtKB-SubCell"/>
</dbReference>
<evidence type="ECO:0000313" key="7">
    <source>
        <dbReference type="EMBL" id="HGB36048.1"/>
    </source>
</evidence>
<dbReference type="PROSITE" id="PS01037">
    <property type="entry name" value="SBP_BACTERIAL_1"/>
    <property type="match status" value="1"/>
</dbReference>
<dbReference type="EMBL" id="DTGD01000148">
    <property type="protein sequence ID" value="HGB36048.1"/>
    <property type="molecule type" value="Genomic_DNA"/>
</dbReference>
<dbReference type="PANTHER" id="PTHR43649">
    <property type="entry name" value="ARABINOSE-BINDING PROTEIN-RELATED"/>
    <property type="match status" value="1"/>
</dbReference>
<dbReference type="Gene3D" id="3.40.190.10">
    <property type="entry name" value="Periplasmic binding protein-like II"/>
    <property type="match status" value="2"/>
</dbReference>
<dbReference type="InterPro" id="IPR006061">
    <property type="entry name" value="SBP_1_CS"/>
</dbReference>
<evidence type="ECO:0000256" key="4">
    <source>
        <dbReference type="ARBA" id="ARBA00022729"/>
    </source>
</evidence>
<dbReference type="Pfam" id="PF13416">
    <property type="entry name" value="SBP_bac_8"/>
    <property type="match status" value="1"/>
</dbReference>
<organism evidence="7">
    <name type="scientific">candidate division WOR-3 bacterium</name>
    <dbReference type="NCBI Taxonomy" id="2052148"/>
    <lineage>
        <taxon>Bacteria</taxon>
        <taxon>Bacteria division WOR-3</taxon>
    </lineage>
</organism>
<sequence>MLSSSKKVKYYLTLTLFIFLSCAAKRQEGTVFWHAMGGPLGDALKTIVTWYSQSNPPITLVNLGNYNTLSQKIMGAVAANTPPTASQLYESWASELLSAGKITPIQNYLSLIDSTKLKNVFDVLIKGNMWGDTLVTFPFNKSVPVFYYNIDLFEKYGIKRFPQTWDEFREVAKKLTIDENGDGKPEIYGTAFTIDAWIFATILYQKGGRLLQDDSVLFDSKEGIEALTFLQDLIFKDKCAYLGTGYSHQDDFANGRVAMIWGTIVSYAFMTDKIKFRLGVAPVPIDKYKTVIISGTNVGIFENVPESYKKNFVNFLNYFLEDSVQAYWSSKTGYIPLTRTAFDHPILKHFVESVPGLKEAMLQVEYGDYEPRDPVWFTGRRILSEEGIEPALRGYATPEKSLKRAADLIRQEIARRKSYQVYRHSKK</sequence>
<accession>A0A7V3KNX5</accession>
<evidence type="ECO:0000256" key="6">
    <source>
        <dbReference type="SAM" id="SignalP"/>
    </source>
</evidence>
<comment type="caution">
    <text evidence="7">The sequence shown here is derived from an EMBL/GenBank/DDBJ whole genome shotgun (WGS) entry which is preliminary data.</text>
</comment>
<dbReference type="PANTHER" id="PTHR43649:SF31">
    <property type="entry name" value="SN-GLYCEROL-3-PHOSPHATE-BINDING PERIPLASMIC PROTEIN UGPB"/>
    <property type="match status" value="1"/>
</dbReference>
<evidence type="ECO:0000256" key="3">
    <source>
        <dbReference type="ARBA" id="ARBA00022448"/>
    </source>
</evidence>
<dbReference type="SUPFAM" id="SSF53850">
    <property type="entry name" value="Periplasmic binding protein-like II"/>
    <property type="match status" value="1"/>
</dbReference>
<name>A0A7V3KNX5_UNCW3</name>
<dbReference type="CDD" id="cd14748">
    <property type="entry name" value="PBP2_UgpB"/>
    <property type="match status" value="1"/>
</dbReference>
<proteinExistence type="inferred from homology"/>
<evidence type="ECO:0000256" key="5">
    <source>
        <dbReference type="ARBA" id="ARBA00022764"/>
    </source>
</evidence>
<dbReference type="InterPro" id="IPR050490">
    <property type="entry name" value="Bact_solute-bd_prot1"/>
</dbReference>
<feature type="chain" id="PRO_5030958127" evidence="6">
    <location>
        <begin position="27"/>
        <end position="427"/>
    </location>
</feature>
<evidence type="ECO:0000256" key="1">
    <source>
        <dbReference type="ARBA" id="ARBA00004196"/>
    </source>
</evidence>
<comment type="subcellular location">
    <subcellularLocation>
        <location evidence="1">Cell envelope</location>
    </subcellularLocation>
</comment>
<dbReference type="PROSITE" id="PS51257">
    <property type="entry name" value="PROKAR_LIPOPROTEIN"/>
    <property type="match status" value="1"/>
</dbReference>
<gene>
    <name evidence="7" type="ORF">ENV38_04010</name>
</gene>
<protein>
    <submittedName>
        <fullName evidence="7">ABC transporter substrate-binding protein</fullName>
    </submittedName>
</protein>
<keyword evidence="5" id="KW-0574">Periplasm</keyword>
<comment type="similarity">
    <text evidence="2">Belongs to the bacterial solute-binding protein 1 family.</text>
</comment>
<keyword evidence="3" id="KW-0813">Transport</keyword>
<evidence type="ECO:0000256" key="2">
    <source>
        <dbReference type="ARBA" id="ARBA00008520"/>
    </source>
</evidence>